<proteinExistence type="predicted"/>
<evidence type="ECO:0000313" key="1">
    <source>
        <dbReference type="EMBL" id="MFC1409506.1"/>
    </source>
</evidence>
<protein>
    <submittedName>
        <fullName evidence="1">LacI family DNA-binding transcriptional regulator</fullName>
    </submittedName>
</protein>
<dbReference type="InterPro" id="IPR046335">
    <property type="entry name" value="LacI/GalR-like_sensor"/>
</dbReference>
<name>A0ABV6V7A8_9ACTN</name>
<dbReference type="CDD" id="cd01392">
    <property type="entry name" value="HTH_LacI"/>
    <property type="match status" value="1"/>
</dbReference>
<dbReference type="SMART" id="SM00354">
    <property type="entry name" value="HTH_LACI"/>
    <property type="match status" value="1"/>
</dbReference>
<dbReference type="Pfam" id="PF13377">
    <property type="entry name" value="Peripla_BP_3"/>
    <property type="match status" value="1"/>
</dbReference>
<dbReference type="GO" id="GO:0003677">
    <property type="term" value="F:DNA binding"/>
    <property type="evidence" value="ECO:0007669"/>
    <property type="project" value="UniProtKB-KW"/>
</dbReference>
<reference evidence="1 2" key="1">
    <citation type="submission" date="2024-09" db="EMBL/GenBank/DDBJ databases">
        <authorList>
            <person name="Lee S.D."/>
        </authorList>
    </citation>
    <scope>NUCLEOTIDE SEQUENCE [LARGE SCALE GENOMIC DNA]</scope>
    <source>
        <strain evidence="1 2">N1-1</strain>
    </source>
</reference>
<keyword evidence="1" id="KW-0238">DNA-binding</keyword>
<dbReference type="PANTHER" id="PTHR30146">
    <property type="entry name" value="LACI-RELATED TRANSCRIPTIONAL REPRESSOR"/>
    <property type="match status" value="1"/>
</dbReference>
<dbReference type="Proteomes" id="UP001592582">
    <property type="component" value="Unassembled WGS sequence"/>
</dbReference>
<comment type="caution">
    <text evidence="1">The sequence shown here is derived from an EMBL/GenBank/DDBJ whole genome shotgun (WGS) entry which is preliminary data.</text>
</comment>
<dbReference type="CDD" id="cd06267">
    <property type="entry name" value="PBP1_LacI_sugar_binding-like"/>
    <property type="match status" value="1"/>
</dbReference>
<dbReference type="PANTHER" id="PTHR30146:SF109">
    <property type="entry name" value="HTH-TYPE TRANSCRIPTIONAL REGULATOR GALS"/>
    <property type="match status" value="1"/>
</dbReference>
<dbReference type="InterPro" id="IPR010982">
    <property type="entry name" value="Lambda_DNA-bd_dom_sf"/>
</dbReference>
<dbReference type="EMBL" id="JBHEZX010000003">
    <property type="protein sequence ID" value="MFC1409506.1"/>
    <property type="molecule type" value="Genomic_DNA"/>
</dbReference>
<evidence type="ECO:0000313" key="2">
    <source>
        <dbReference type="Proteomes" id="UP001592582"/>
    </source>
</evidence>
<dbReference type="SUPFAM" id="SSF47413">
    <property type="entry name" value="lambda repressor-like DNA-binding domains"/>
    <property type="match status" value="1"/>
</dbReference>
<sequence length="348" mass="37293">MPKVTRDDVARLAGTSTAVVSYVINNGPRPVAPATRERVLAAIAQLGYRPNSVAQAMASRRTNLIGMVVPDARQPFFAELSHAVERVASERGKIVLIGNSDYVGDREMHYVRAFLGMRVAGLILISRSASQQAAHEFAAQDDSRLVLLHLRPETAEDVAVVTDDIGGSERAVTHLLEHGHPYVACIGGPVEVAAAGDPVIDHIEGWRRAMAAAGLSTEGRLIDAPFDRYGAYNVAVELLRSPDRPPAIFCSTDDQAIGILRAAREVGVRVPEDLAVAGFDDIPEAAFCDPPLTTVASDRDAMARAAVDLVLDDSLLVPGSDTPRVRRFPNRLVVRRSCGCPAEGSKPL</sequence>
<dbReference type="Gene3D" id="3.40.50.2300">
    <property type="match status" value="2"/>
</dbReference>
<dbReference type="InterPro" id="IPR028082">
    <property type="entry name" value="Peripla_BP_I"/>
</dbReference>
<dbReference type="SUPFAM" id="SSF53822">
    <property type="entry name" value="Periplasmic binding protein-like I"/>
    <property type="match status" value="1"/>
</dbReference>
<dbReference type="Gene3D" id="1.10.260.40">
    <property type="entry name" value="lambda repressor-like DNA-binding domains"/>
    <property type="match status" value="1"/>
</dbReference>
<keyword evidence="2" id="KW-1185">Reference proteome</keyword>
<dbReference type="PROSITE" id="PS50932">
    <property type="entry name" value="HTH_LACI_2"/>
    <property type="match status" value="1"/>
</dbReference>
<organism evidence="1 2">
    <name type="scientific">Streptacidiphilus alkalitolerans</name>
    <dbReference type="NCBI Taxonomy" id="3342712"/>
    <lineage>
        <taxon>Bacteria</taxon>
        <taxon>Bacillati</taxon>
        <taxon>Actinomycetota</taxon>
        <taxon>Actinomycetes</taxon>
        <taxon>Kitasatosporales</taxon>
        <taxon>Streptomycetaceae</taxon>
        <taxon>Streptacidiphilus</taxon>
    </lineage>
</organism>
<accession>A0ABV6V7A8</accession>
<dbReference type="Pfam" id="PF00356">
    <property type="entry name" value="LacI"/>
    <property type="match status" value="1"/>
</dbReference>
<gene>
    <name evidence="1" type="ORF">ACEZDG_09440</name>
</gene>
<dbReference type="InterPro" id="IPR000843">
    <property type="entry name" value="HTH_LacI"/>
</dbReference>